<reference evidence="2" key="1">
    <citation type="journal article" date="2007" name="Plant Cell">
        <title>Dothideomycete-plant interactions illuminated by genome sequencing and EST analysis of the wheat pathogen Stagonospora nodorum.</title>
        <authorList>
            <person name="Hane J.K."/>
            <person name="Lowe R.G."/>
            <person name="Solomon P.S."/>
            <person name="Tan K.C."/>
            <person name="Schoch C.L."/>
            <person name="Spatafora J.W."/>
            <person name="Crous P.W."/>
            <person name="Kodira C."/>
            <person name="Birren B.W."/>
            <person name="Galagan J.E."/>
            <person name="Torriani S.F."/>
            <person name="McDonald B.A."/>
            <person name="Oliver R.P."/>
        </authorList>
    </citation>
    <scope>NUCLEOTIDE SEQUENCE [LARGE SCALE GENOMIC DNA]</scope>
    <source>
        <strain evidence="2">SN15 / ATCC MYA-4574 / FGSC 10173</strain>
    </source>
</reference>
<evidence type="ECO:0000313" key="2">
    <source>
        <dbReference type="Proteomes" id="UP000001055"/>
    </source>
</evidence>
<proteinExistence type="predicted"/>
<name>Q0UMQ3_PHANO</name>
<dbReference type="EMBL" id="CH445334">
    <property type="protein sequence ID" value="EAT85612.1"/>
    <property type="molecule type" value="Genomic_DNA"/>
</dbReference>
<protein>
    <submittedName>
        <fullName evidence="1">Uncharacterized protein</fullName>
    </submittedName>
</protein>
<dbReference type="HOGENOM" id="CLU_2606802_0_0_1"/>
<organism evidence="1 2">
    <name type="scientific">Phaeosphaeria nodorum (strain SN15 / ATCC MYA-4574 / FGSC 10173)</name>
    <name type="common">Glume blotch fungus</name>
    <name type="synonym">Parastagonospora nodorum</name>
    <dbReference type="NCBI Taxonomy" id="321614"/>
    <lineage>
        <taxon>Eukaryota</taxon>
        <taxon>Fungi</taxon>
        <taxon>Dikarya</taxon>
        <taxon>Ascomycota</taxon>
        <taxon>Pezizomycotina</taxon>
        <taxon>Dothideomycetes</taxon>
        <taxon>Pleosporomycetidae</taxon>
        <taxon>Pleosporales</taxon>
        <taxon>Pleosporineae</taxon>
        <taxon>Phaeosphaeriaceae</taxon>
        <taxon>Parastagonospora</taxon>
    </lineage>
</organism>
<accession>Q0UMQ3</accession>
<evidence type="ECO:0000313" key="1">
    <source>
        <dbReference type="EMBL" id="EAT85612.1"/>
    </source>
</evidence>
<gene>
    <name evidence="1" type="ORF">SNOG_06961</name>
</gene>
<dbReference type="RefSeq" id="XP_001797318.1">
    <property type="nucleotide sequence ID" value="XM_001797266.1"/>
</dbReference>
<dbReference type="GeneID" id="5974208"/>
<dbReference type="AlphaFoldDB" id="Q0UMQ3"/>
<sequence>MAVSSYPTWYRRQLGSAAATGCAHLFQRAAQTLGWYDNHKKEDNDSNAAQRFEGSVVAIWSCRNAAYPSVPSQRQGRSD</sequence>
<dbReference type="InParanoid" id="Q0UMQ3"/>
<dbReference type="KEGG" id="pno:SNOG_06961"/>
<dbReference type="Proteomes" id="UP000001055">
    <property type="component" value="Unassembled WGS sequence"/>
</dbReference>